<dbReference type="SUPFAM" id="SSF53300">
    <property type="entry name" value="vWA-like"/>
    <property type="match status" value="1"/>
</dbReference>
<dbReference type="PANTHER" id="PTHR10166:SF31">
    <property type="entry name" value="CA[2+] CHANNEL MUSCLE-SPECIFIC ALPHA2_DELTA SUBUNIT, ISOFORM A"/>
    <property type="match status" value="1"/>
</dbReference>
<dbReference type="InterPro" id="IPR013680">
    <property type="entry name" value="VDCC_a2/dsu"/>
</dbReference>
<keyword evidence="2" id="KW-0812">Transmembrane</keyword>
<gene>
    <name evidence="13" type="ORF">WN51_04719</name>
</gene>
<dbReference type="Pfam" id="PF08473">
    <property type="entry name" value="VGCC_alpha2"/>
    <property type="match status" value="1"/>
</dbReference>
<evidence type="ECO:0000256" key="5">
    <source>
        <dbReference type="ARBA" id="ARBA00022837"/>
    </source>
</evidence>
<evidence type="ECO:0000259" key="11">
    <source>
        <dbReference type="Pfam" id="PF08399"/>
    </source>
</evidence>
<feature type="domain" description="VWA N-terminal" evidence="11">
    <location>
        <begin position="182"/>
        <end position="304"/>
    </location>
</feature>
<dbReference type="GO" id="GO:0046872">
    <property type="term" value="F:metal ion binding"/>
    <property type="evidence" value="ECO:0007669"/>
    <property type="project" value="UniProtKB-KW"/>
</dbReference>
<evidence type="ECO:0000259" key="12">
    <source>
        <dbReference type="Pfam" id="PF08473"/>
    </source>
</evidence>
<dbReference type="Gene3D" id="3.30.450.20">
    <property type="entry name" value="PAS domain"/>
    <property type="match status" value="1"/>
</dbReference>
<dbReference type="GO" id="GO:0005891">
    <property type="term" value="C:voltage-gated calcium channel complex"/>
    <property type="evidence" value="ECO:0007669"/>
    <property type="project" value="TreeGrafter"/>
</dbReference>
<dbReference type="Pfam" id="PF08399">
    <property type="entry name" value="VWA_N"/>
    <property type="match status" value="1"/>
</dbReference>
<keyword evidence="5" id="KW-0106">Calcium</keyword>
<comment type="subcellular location">
    <subcellularLocation>
        <location evidence="1">Membrane</location>
        <topology evidence="1">Single-pass type I membrane protein</topology>
    </subcellularLocation>
</comment>
<evidence type="ECO:0000256" key="6">
    <source>
        <dbReference type="ARBA" id="ARBA00022989"/>
    </source>
</evidence>
<evidence type="ECO:0000256" key="2">
    <source>
        <dbReference type="ARBA" id="ARBA00022692"/>
    </source>
</evidence>
<dbReference type="PANTHER" id="PTHR10166">
    <property type="entry name" value="VOLTAGE-DEPENDENT CALCIUM CHANNEL SUBUNIT ALPHA-2/DELTA-RELATED"/>
    <property type="match status" value="1"/>
</dbReference>
<keyword evidence="4" id="KW-0732">Signal</keyword>
<protein>
    <submittedName>
        <fullName evidence="13">Voltage-dependent calcium channel subunit alpha-2/delta-3</fullName>
    </submittedName>
</protein>
<dbReference type="STRING" id="166423.A0A0M8ZUL0"/>
<dbReference type="CDD" id="cd18774">
    <property type="entry name" value="PDC2_HK_sensor"/>
    <property type="match status" value="1"/>
</dbReference>
<dbReference type="Gene3D" id="3.40.50.410">
    <property type="entry name" value="von Willebrand factor, type A domain"/>
    <property type="match status" value="1"/>
</dbReference>
<evidence type="ECO:0000256" key="4">
    <source>
        <dbReference type="ARBA" id="ARBA00022729"/>
    </source>
</evidence>
<reference evidence="13 14" key="1">
    <citation type="submission" date="2015-07" db="EMBL/GenBank/DDBJ databases">
        <title>The genome of Melipona quadrifasciata.</title>
        <authorList>
            <person name="Pan H."/>
            <person name="Kapheim K."/>
        </authorList>
    </citation>
    <scope>NUCLEOTIDE SEQUENCE [LARGE SCALE GENOMIC DNA]</scope>
    <source>
        <strain evidence="13">0111107301</strain>
        <tissue evidence="13">Whole body</tissue>
    </source>
</reference>
<evidence type="ECO:0000256" key="1">
    <source>
        <dbReference type="ARBA" id="ARBA00004479"/>
    </source>
</evidence>
<keyword evidence="7" id="KW-0472">Membrane</keyword>
<dbReference type="InterPro" id="IPR051173">
    <property type="entry name" value="Ca_channel_alpha-2/delta"/>
</dbReference>
<keyword evidence="6" id="KW-1133">Transmembrane helix</keyword>
<dbReference type="FunFam" id="3.30.450.20:FF:000057">
    <property type="entry name" value="Voltage-dependent calcium channel subunit alpha-2/delta-4"/>
    <property type="match status" value="1"/>
</dbReference>
<dbReference type="InterPro" id="IPR013608">
    <property type="entry name" value="VWA_N"/>
</dbReference>
<organism evidence="13 14">
    <name type="scientific">Melipona quadrifasciata</name>
    <dbReference type="NCBI Taxonomy" id="166423"/>
    <lineage>
        <taxon>Eukaryota</taxon>
        <taxon>Metazoa</taxon>
        <taxon>Ecdysozoa</taxon>
        <taxon>Arthropoda</taxon>
        <taxon>Hexapoda</taxon>
        <taxon>Insecta</taxon>
        <taxon>Pterygota</taxon>
        <taxon>Neoptera</taxon>
        <taxon>Endopterygota</taxon>
        <taxon>Hymenoptera</taxon>
        <taxon>Apocrita</taxon>
        <taxon>Aculeata</taxon>
        <taxon>Apoidea</taxon>
        <taxon>Anthophila</taxon>
        <taxon>Apidae</taxon>
        <taxon>Melipona</taxon>
    </lineage>
</organism>
<feature type="region of interest" description="Disordered" evidence="10">
    <location>
        <begin position="1088"/>
        <end position="1108"/>
    </location>
</feature>
<keyword evidence="9" id="KW-0325">Glycoprotein</keyword>
<feature type="compositionally biased region" description="Basic and acidic residues" evidence="10">
    <location>
        <begin position="1088"/>
        <end position="1103"/>
    </location>
</feature>
<evidence type="ECO:0000256" key="7">
    <source>
        <dbReference type="ARBA" id="ARBA00023136"/>
    </source>
</evidence>
<evidence type="ECO:0000313" key="13">
    <source>
        <dbReference type="EMBL" id="KOX70316.1"/>
    </source>
</evidence>
<accession>A0A0M8ZUL0</accession>
<dbReference type="EMBL" id="KQ435863">
    <property type="protein sequence ID" value="KOX70316.1"/>
    <property type="molecule type" value="Genomic_DNA"/>
</dbReference>
<dbReference type="Proteomes" id="UP000053105">
    <property type="component" value="Unassembled WGS sequence"/>
</dbReference>
<keyword evidence="14" id="KW-1185">Reference proteome</keyword>
<evidence type="ECO:0000313" key="14">
    <source>
        <dbReference type="Proteomes" id="UP000053105"/>
    </source>
</evidence>
<dbReference type="GO" id="GO:0005245">
    <property type="term" value="F:voltage-gated calcium channel activity"/>
    <property type="evidence" value="ECO:0007669"/>
    <property type="project" value="TreeGrafter"/>
</dbReference>
<keyword evidence="8" id="KW-1015">Disulfide bond</keyword>
<name>A0A0M8ZUL0_9HYME</name>
<evidence type="ECO:0000256" key="8">
    <source>
        <dbReference type="ARBA" id="ARBA00023157"/>
    </source>
</evidence>
<feature type="domain" description="Voltage-dependent calcium channel alpha-2/delta subunit conserved region" evidence="12">
    <location>
        <begin position="859"/>
        <end position="1081"/>
    </location>
</feature>
<keyword evidence="3" id="KW-0479">Metal-binding</keyword>
<evidence type="ECO:0000256" key="9">
    <source>
        <dbReference type="ARBA" id="ARBA00023180"/>
    </source>
</evidence>
<dbReference type="InterPro" id="IPR036465">
    <property type="entry name" value="vWFA_dom_sf"/>
</dbReference>
<evidence type="ECO:0000256" key="10">
    <source>
        <dbReference type="SAM" id="MobiDB-lite"/>
    </source>
</evidence>
<dbReference type="OrthoDB" id="10054666at2759"/>
<sequence length="1349" mass="154812">MAPGTMIEPNVNTTGMSHRATVAAHTPERLHVKHWAHFPKHIDPTASKLRPSRPCKVCTRNKKGSETTWECKRCKVPSHVPQKYVVVFIVRVTRWAETLGAELWELAEKVARPEELLSRSGVQRAAFVDNAACVTFQLKYKAMNTRVEHKSGEELVNIISENVGRMLRRKMDAVTCIRMAAEEHAENWEKNEEGNFTYVSGKYSQVNKTLPRIPSNMKKNIDAYRKIELTPDSHFYNIPVNTSFSSVHIPTNVYDMSPAVVEDIKKTEILDDTFRQNYESDPALSWQYFGSVTGMLRQYPAMQWRTDPTQNNLVHRSSDLQQGHGNPDGYQWQHDGHGKNYCYTNETYDVVPCFKDMLIQATPENVDTFKKAIIDVKTEGLANLTEAFSRAFSLLSTYRETRGCGVDTPCNQLIMLVTDGVPGNLTEVFRTWNWRDNDTHIPVRVFTYLLGKEVTKVREIQWMACLNRGYYTHVHTLEEVREQVLKYIPVVARPMVLQEVIHPIVWTHAYADITNPALATWLWLVMQHEEQQSRLQNLLKEKRLGLRVNEDDIYIQQVQRKQQSPLVALKLPYQLHVKQLHKDEDVRQDASLLNTTTWQEYRLLTSVSTPVFDRKGNRNNRTRIANLLGVAGTDVPIHDIRKLTLPYKLGVNGYAFIVSNNGYVILHPDLRPVYKGKLKLNYNSIDLTEVEILDDGRGPRNPGPEVLELRAALVDHKRGNLKGVPVKLHYDDNRRVTLEKRDYFYAPLPGTPFGLAVALPNYGTTWIKVGDEIRRNQNLNINISEFFVGDNWRVHPGWVYCRFHYLEGHEFDNPEKELRKFLDLLNKDDWRWSEQYEAYPLSEDETNYTPNCGRQTLSHDDYYCNKELMQLLVFDAKATNASFNSNFVLDDRRAQRLTKDYGVFLRFVATQSGLTRWHHLDTNKLPEDSVFGDLHRRAVNEPWYKGAIFQNILDPNSISLSVPWEAGPNATVTVSIGLFPKDGGKTAPAAVIGFQMSMTDLYRKFIQLTSAPANSSDPINCAHGWIDCYLLDQNGFVVISEAHNDTGQFMGTQEGAVMNSMVSQGLYNPVDIYDYQAWCEEVPQLAGKSREKLREDEENDLTKTKPYPQRINDAASSLTKPLMHVWKLLLWFLLRVTWFTTQFVNLPVGYAKLHFDEDAPEPPPPPRPYLYHYPCDQKRVLYMMNNTIASQGITNHSDYCSRPFYARRVPHTNLLLVVIDAMYSSCYKRLVVTPVRISPLEYTNGSESAPCHKIPLNDLKRRRLEGCFTEHPLEHEIESCGGASELTINHPTIPVVEKIFPLLGQLLNKMKNSRTIPAVYFPKLVGFLILAFLSLNEIKIQEQFLAGIS</sequence>
<proteinExistence type="predicted"/>
<evidence type="ECO:0000256" key="3">
    <source>
        <dbReference type="ARBA" id="ARBA00022723"/>
    </source>
</evidence>